<dbReference type="eggNOG" id="KOG2234">
    <property type="taxonomic scope" value="Eukaryota"/>
</dbReference>
<evidence type="ECO:0000256" key="6">
    <source>
        <dbReference type="SAM" id="Phobius"/>
    </source>
</evidence>
<feature type="region of interest" description="Disordered" evidence="5">
    <location>
        <begin position="437"/>
        <end position="506"/>
    </location>
</feature>
<reference evidence="7 8" key="1">
    <citation type="journal article" date="2011" name="PLoS Pathog.">
        <title>Endophytic Life Strategies Decoded by Genome and Transcriptome Analyses of the Mutualistic Root Symbiont Piriformospora indica.</title>
        <authorList>
            <person name="Zuccaro A."/>
            <person name="Lahrmann U."/>
            <person name="Guldener U."/>
            <person name="Langen G."/>
            <person name="Pfiffi S."/>
            <person name="Biedenkopf D."/>
            <person name="Wong P."/>
            <person name="Samans B."/>
            <person name="Grimm C."/>
            <person name="Basiewicz M."/>
            <person name="Murat C."/>
            <person name="Martin F."/>
            <person name="Kogel K.H."/>
        </authorList>
    </citation>
    <scope>NUCLEOTIDE SEQUENCE [LARGE SCALE GENOMIC DNA]</scope>
    <source>
        <strain evidence="7 8">DSM 11827</strain>
    </source>
</reference>
<feature type="transmembrane region" description="Helical" evidence="6">
    <location>
        <begin position="349"/>
        <end position="371"/>
    </location>
</feature>
<accession>G4TC57</accession>
<feature type="transmembrane region" description="Helical" evidence="6">
    <location>
        <begin position="378"/>
        <end position="398"/>
    </location>
</feature>
<keyword evidence="2 6" id="KW-0812">Transmembrane</keyword>
<feature type="compositionally biased region" description="Polar residues" evidence="5">
    <location>
        <begin position="21"/>
        <end position="49"/>
    </location>
</feature>
<evidence type="ECO:0000256" key="2">
    <source>
        <dbReference type="ARBA" id="ARBA00022692"/>
    </source>
</evidence>
<evidence type="ECO:0000313" key="8">
    <source>
        <dbReference type="Proteomes" id="UP000007148"/>
    </source>
</evidence>
<keyword evidence="3 6" id="KW-1133">Transmembrane helix</keyword>
<dbReference type="InterPro" id="IPR037185">
    <property type="entry name" value="EmrE-like"/>
</dbReference>
<keyword evidence="8" id="KW-1185">Reference proteome</keyword>
<keyword evidence="4 6" id="KW-0472">Membrane</keyword>
<dbReference type="GO" id="GO:0000139">
    <property type="term" value="C:Golgi membrane"/>
    <property type="evidence" value="ECO:0007669"/>
    <property type="project" value="InterPro"/>
</dbReference>
<evidence type="ECO:0000256" key="5">
    <source>
        <dbReference type="SAM" id="MobiDB-lite"/>
    </source>
</evidence>
<dbReference type="EMBL" id="CAFZ01000042">
    <property type="protein sequence ID" value="CCA68878.1"/>
    <property type="molecule type" value="Genomic_DNA"/>
</dbReference>
<dbReference type="NCBIfam" id="TIGR00803">
    <property type="entry name" value="nst"/>
    <property type="match status" value="1"/>
</dbReference>
<feature type="transmembrane region" description="Helical" evidence="6">
    <location>
        <begin position="229"/>
        <end position="250"/>
    </location>
</feature>
<protein>
    <submittedName>
        <fullName evidence="7">Related to UDP-galactose transporter</fullName>
    </submittedName>
</protein>
<evidence type="ECO:0000256" key="3">
    <source>
        <dbReference type="ARBA" id="ARBA00022989"/>
    </source>
</evidence>
<evidence type="ECO:0000256" key="4">
    <source>
        <dbReference type="ARBA" id="ARBA00023136"/>
    </source>
</evidence>
<feature type="transmembrane region" description="Helical" evidence="6">
    <location>
        <begin position="317"/>
        <end position="337"/>
    </location>
</feature>
<dbReference type="InterPro" id="IPR007271">
    <property type="entry name" value="Nuc_sug_transpt"/>
</dbReference>
<feature type="transmembrane region" description="Helical" evidence="6">
    <location>
        <begin position="283"/>
        <end position="305"/>
    </location>
</feature>
<dbReference type="AlphaFoldDB" id="G4TC57"/>
<dbReference type="STRING" id="1109443.G4TC57"/>
<dbReference type="InParanoid" id="G4TC57"/>
<feature type="region of interest" description="Disordered" evidence="5">
    <location>
        <begin position="253"/>
        <end position="272"/>
    </location>
</feature>
<dbReference type="Proteomes" id="UP000007148">
    <property type="component" value="Unassembled WGS sequence"/>
</dbReference>
<dbReference type="OrthoDB" id="408493at2759"/>
<feature type="region of interest" description="Disordered" evidence="5">
    <location>
        <begin position="1"/>
        <end position="52"/>
    </location>
</feature>
<dbReference type="OMA" id="FANFGFW"/>
<comment type="subcellular location">
    <subcellularLocation>
        <location evidence="1">Membrane</location>
        <topology evidence="1">Multi-pass membrane protein</topology>
    </subcellularLocation>
</comment>
<evidence type="ECO:0000256" key="1">
    <source>
        <dbReference type="ARBA" id="ARBA00004141"/>
    </source>
</evidence>
<sequence length="506" mass="54129">MDRHGSATPPRQSPEDIYPNDANNVQYPPSRPSGTALHQRNASVSSVKSTGDAKDVPRIYGLPLKYVSLVTLALQNASLAIIMHYSRITVAPDKVYSASAAVLMNEILKGSISFLIAFTRVKASSPTTRGYDMLPPTPAVSGFSSGSPADAGLGSYLVRLRTLISQIASADSWKLGIPALLYVLQNNLQYIAVSNLEVPTFQVTNQMKILTTAGFSVLLLRKRLTGWKWASLALLTIGVGIVQIQASAAAHTPSQPIQLPEGDLGGDSVDPAPEPHPMHPLTGFLAVSASCFTSGLAGVYFEMVLKGTKADLWVRNVQLSLWSLIPALIPVLIPIMREGAAISTMFANFGFWAWCTVLTQVFGGLVTALVIKYSDNILKGFATSLSIVLSFLASVAIFDVVITPSFVLGATVVLGATWMYNSPDTVREAVNKEFGQRDPVHLSGEDVSLLNGTRKSTEQDDDKEQNYDLPTVSPVDSRAMPFGYPAPSDSKPPPPPSRASTSKPGG</sequence>
<name>G4TC57_SERID</name>
<comment type="caution">
    <text evidence="7">The sequence shown here is derived from an EMBL/GenBank/DDBJ whole genome shotgun (WGS) entry which is preliminary data.</text>
</comment>
<dbReference type="SUPFAM" id="SSF103481">
    <property type="entry name" value="Multidrug resistance efflux transporter EmrE"/>
    <property type="match status" value="1"/>
</dbReference>
<dbReference type="HOGENOM" id="CLU_024645_3_0_1"/>
<gene>
    <name evidence="7" type="ORF">PIIN_02738</name>
</gene>
<evidence type="ECO:0000313" key="7">
    <source>
        <dbReference type="EMBL" id="CCA68878.1"/>
    </source>
</evidence>
<dbReference type="Pfam" id="PF04142">
    <property type="entry name" value="Nuc_sug_transp"/>
    <property type="match status" value="2"/>
</dbReference>
<dbReference type="FunCoup" id="G4TC57">
    <property type="interactions" value="38"/>
</dbReference>
<dbReference type="PANTHER" id="PTHR10231">
    <property type="entry name" value="NUCLEOTIDE-SUGAR TRANSMEMBRANE TRANSPORTER"/>
    <property type="match status" value="1"/>
</dbReference>
<dbReference type="GO" id="GO:0015165">
    <property type="term" value="F:pyrimidine nucleotide-sugar transmembrane transporter activity"/>
    <property type="evidence" value="ECO:0007669"/>
    <property type="project" value="InterPro"/>
</dbReference>
<proteinExistence type="predicted"/>
<organism evidence="7 8">
    <name type="scientific">Serendipita indica (strain DSM 11827)</name>
    <name type="common">Root endophyte fungus</name>
    <name type="synonym">Piriformospora indica</name>
    <dbReference type="NCBI Taxonomy" id="1109443"/>
    <lineage>
        <taxon>Eukaryota</taxon>
        <taxon>Fungi</taxon>
        <taxon>Dikarya</taxon>
        <taxon>Basidiomycota</taxon>
        <taxon>Agaricomycotina</taxon>
        <taxon>Agaricomycetes</taxon>
        <taxon>Sebacinales</taxon>
        <taxon>Serendipitaceae</taxon>
        <taxon>Serendipita</taxon>
    </lineage>
</organism>